<dbReference type="InterPro" id="IPR058543">
    <property type="entry name" value="Beta-prop_RSE1/DDB1/CPSF1_2nd"/>
</dbReference>
<dbReference type="Pfam" id="PF03178">
    <property type="entry name" value="CPSF_A"/>
    <property type="match status" value="1"/>
</dbReference>
<evidence type="ECO:0008006" key="9">
    <source>
        <dbReference type="Google" id="ProtNLM"/>
    </source>
</evidence>
<sequence length="1258" mass="138535">MKIVTTFHPTSSVVASVKCCLTSDNDLEHLVVAKPNSVEVFTLTLDGLRKECELEIWGRVLALRTIPIQTGSKLLVLTDHPDPHAIVLEYHTNAAAPYLSTESSLSLHDRNAMHAEFCTDVIVSADSEVAIVSCYKGKLKVLSLEQGKIVESFDVAIPELNLLAISFLDHHEYQLVVAHIDAQRRIQLLSRELEFSAREISAEPSEFLPSTTLLQSAFPFPDSPLHLISVPAFEYKIDDHDVKADGGVLVIGGRQIQFFELAHRQQQRAKKDKRSRLDKRKTGDNEEQKMKAKEKEKERNTRKVKPRASVKWPWSEVAAVCNVDFNYRRILIGDKFGRLSLLTIDDKLSLIITPIGEISPPMTLTYLSSQIVYIGSHYGDSQLVRILPAPASSVDVDTLPIPSDIITSSPASLTQSEKGKEVMTHDGKDRAKGIVLKLKGSHVEVLETYRNIAPIVDAILADLDDSGQPQIVTCSGENSTGSLNVIQTGADFLELANLKGLSEVIKIHPIRSRFESSIHTHLLFTTYHESYIFRLDDRSSLHRLEESSTGFITSAPTLALSNITRRTLVNGKSSYVDSSWVVQVTAKSIALLEFDDALGVFHKVGSGWSPDRLEYPLKGNDIVSADISPSQIVVGLAGGYLLVLTTNDEGQIQVLRTHSFRDEQRQAKEICAISCQPLDATKFFTVHIAVSFFTGNTVAVLSLEKPELQVLCESTALPSLPYSLMLHNFGSGRKAKDPDFRPVVLVGLTHGSIVTFNFKDNGLHDKKVLPLGNIPVSLSACEVDGRRAVFASGSRSTVLYWDRQRIRHSSVLLKDLAAAARLNSSAFSSALILATESSIVIGRVRGVDKMQIRQIPLGYDNPRRITYHSGLGEFGVASRQITPSRVGDAESYRSTFNLLHGQSFQRLCQFVCEPEEEITSVCALEHLDSSNPVFEARKPTFCIGTVYHRHGEREPSAGRLIVFQESTPDDSSAVGSKLSTLAEIETSGCVWAIDVVKDMIVAAMNSSVVLYTLATNPVIKPPVISLHKLHEWNHNYTVISLVAHDDIITIGDAISSVSVLQVSGKEIKSVARDYGPLWPVAVEALPDKGVIGGNADGNLFSFALERTDQRTILSQNGSYHLGEMVTKIVPGSIAAQETQDVDVFKPEHLFFTSSGRICQTLHVNDERISLGLTALQHNMSKKLVGAGDIRHSKWRTPANRYGRSDADAAIGFLDGDFLEQFLNQADAEALLQGENEAERVPISPAKMRDLLEKLQSLH</sequence>
<dbReference type="SUPFAM" id="SSF50978">
    <property type="entry name" value="WD40 repeat-like"/>
    <property type="match status" value="2"/>
</dbReference>
<evidence type="ECO:0000259" key="6">
    <source>
        <dbReference type="Pfam" id="PF23726"/>
    </source>
</evidence>
<evidence type="ECO:0000259" key="4">
    <source>
        <dbReference type="Pfam" id="PF03178"/>
    </source>
</evidence>
<evidence type="ECO:0000313" key="8">
    <source>
        <dbReference type="Proteomes" id="UP001497453"/>
    </source>
</evidence>
<dbReference type="InterPro" id="IPR036322">
    <property type="entry name" value="WD40_repeat_dom_sf"/>
</dbReference>
<dbReference type="InterPro" id="IPR004871">
    <property type="entry name" value="RSE1/DDB1/CPSF1_C"/>
</dbReference>
<keyword evidence="8" id="KW-1185">Reference proteome</keyword>
<feature type="domain" description="RSE1/DDB1/CPSF1 second beta-propeller" evidence="6">
    <location>
        <begin position="496"/>
        <end position="843"/>
    </location>
</feature>
<dbReference type="Pfam" id="PF10433">
    <property type="entry name" value="Beta-prop_RSE1_1st"/>
    <property type="match status" value="1"/>
</dbReference>
<evidence type="ECO:0000256" key="3">
    <source>
        <dbReference type="SAM" id="MobiDB-lite"/>
    </source>
</evidence>
<feature type="compositionally biased region" description="Basic residues" evidence="3">
    <location>
        <begin position="267"/>
        <end position="279"/>
    </location>
</feature>
<evidence type="ECO:0000259" key="5">
    <source>
        <dbReference type="Pfam" id="PF10433"/>
    </source>
</evidence>
<evidence type="ECO:0000256" key="2">
    <source>
        <dbReference type="ARBA" id="ARBA00023242"/>
    </source>
</evidence>
<dbReference type="Pfam" id="PF23726">
    <property type="entry name" value="Beta-prop_RSE1_2nd"/>
    <property type="match status" value="1"/>
</dbReference>
<reference evidence="8" key="1">
    <citation type="submission" date="2024-04" db="EMBL/GenBank/DDBJ databases">
        <authorList>
            <person name="Shaw F."/>
            <person name="Minotto A."/>
        </authorList>
    </citation>
    <scope>NUCLEOTIDE SEQUENCE [LARGE SCALE GENOMIC DNA]</scope>
</reference>
<organism evidence="7 8">
    <name type="scientific">Somion occarium</name>
    <dbReference type="NCBI Taxonomy" id="3059160"/>
    <lineage>
        <taxon>Eukaryota</taxon>
        <taxon>Fungi</taxon>
        <taxon>Dikarya</taxon>
        <taxon>Basidiomycota</taxon>
        <taxon>Agaricomycotina</taxon>
        <taxon>Agaricomycetes</taxon>
        <taxon>Polyporales</taxon>
        <taxon>Cerrenaceae</taxon>
        <taxon>Somion</taxon>
    </lineage>
</organism>
<dbReference type="InterPro" id="IPR015943">
    <property type="entry name" value="WD40/YVTN_repeat-like_dom_sf"/>
</dbReference>
<dbReference type="InterPro" id="IPR050358">
    <property type="entry name" value="RSE1/DDB1/CFT1"/>
</dbReference>
<keyword evidence="2" id="KW-0539">Nucleus</keyword>
<dbReference type="Gene3D" id="1.10.150.910">
    <property type="match status" value="1"/>
</dbReference>
<feature type="compositionally biased region" description="Basic and acidic residues" evidence="3">
    <location>
        <begin position="280"/>
        <end position="301"/>
    </location>
</feature>
<protein>
    <recommendedName>
        <fullName evidence="9">DNA damage-binding protein 1</fullName>
    </recommendedName>
</protein>
<evidence type="ECO:0000256" key="1">
    <source>
        <dbReference type="ARBA" id="ARBA00004123"/>
    </source>
</evidence>
<gene>
    <name evidence="7" type="ORF">GFSPODELE1_LOCUS9277</name>
</gene>
<dbReference type="PANTHER" id="PTHR10644">
    <property type="entry name" value="DNA REPAIR/RNA PROCESSING CPSF FAMILY"/>
    <property type="match status" value="1"/>
</dbReference>
<dbReference type="Proteomes" id="UP001497453">
    <property type="component" value="Chromosome 7"/>
</dbReference>
<comment type="subcellular location">
    <subcellularLocation>
        <location evidence="1">Nucleus</location>
    </subcellularLocation>
</comment>
<dbReference type="InterPro" id="IPR018846">
    <property type="entry name" value="Beta-prop_RSE1/DDB1/CPSF1_1st"/>
</dbReference>
<dbReference type="EMBL" id="OZ037950">
    <property type="protein sequence ID" value="CAL1713377.1"/>
    <property type="molecule type" value="Genomic_DNA"/>
</dbReference>
<dbReference type="Gene3D" id="2.130.10.10">
    <property type="entry name" value="YVTN repeat-like/Quinoprotein amine dehydrogenase"/>
    <property type="match status" value="3"/>
</dbReference>
<feature type="region of interest" description="Disordered" evidence="3">
    <location>
        <begin position="267"/>
        <end position="305"/>
    </location>
</feature>
<evidence type="ECO:0000313" key="7">
    <source>
        <dbReference type="EMBL" id="CAL1713377.1"/>
    </source>
</evidence>
<accession>A0ABP1E1H5</accession>
<feature type="domain" description="RSE1/DDB1/CPSF1 first beta-propeller" evidence="5">
    <location>
        <begin position="12"/>
        <end position="388"/>
    </location>
</feature>
<name>A0ABP1E1H5_9APHY</name>
<proteinExistence type="predicted"/>
<feature type="domain" description="RSE1/DDB1/CPSF1 C-terminal" evidence="4">
    <location>
        <begin position="894"/>
        <end position="1222"/>
    </location>
</feature>